<dbReference type="AlphaFoldDB" id="A0AAV4PU43"/>
<evidence type="ECO:0000313" key="2">
    <source>
        <dbReference type="Proteomes" id="UP001054945"/>
    </source>
</evidence>
<evidence type="ECO:0000313" key="1">
    <source>
        <dbReference type="EMBL" id="GIY01148.1"/>
    </source>
</evidence>
<gene>
    <name evidence="1" type="ORF">CEXT_38661</name>
</gene>
<dbReference type="EMBL" id="BPLR01005272">
    <property type="protein sequence ID" value="GIY01148.1"/>
    <property type="molecule type" value="Genomic_DNA"/>
</dbReference>
<protein>
    <submittedName>
        <fullName evidence="1">Uncharacterized protein</fullName>
    </submittedName>
</protein>
<accession>A0AAV4PU43</accession>
<keyword evidence="2" id="KW-1185">Reference proteome</keyword>
<proteinExistence type="predicted"/>
<name>A0AAV4PU43_CAEEX</name>
<sequence>MGLKTPRGPGATGREFLTHPFQIDFPRSVQVNPGSWKTTGKLPLCEEFLSPVSLTGIELGDDEDRRLRGEGRTLWLTVSDRSDLRDADDFCAPGNCVFFLSSPSPHLFPERIVILFKTGKGKGMKKKKKKKNT</sequence>
<dbReference type="Proteomes" id="UP001054945">
    <property type="component" value="Unassembled WGS sequence"/>
</dbReference>
<comment type="caution">
    <text evidence="1">The sequence shown here is derived from an EMBL/GenBank/DDBJ whole genome shotgun (WGS) entry which is preliminary data.</text>
</comment>
<reference evidence="1 2" key="1">
    <citation type="submission" date="2021-06" db="EMBL/GenBank/DDBJ databases">
        <title>Caerostris extrusa draft genome.</title>
        <authorList>
            <person name="Kono N."/>
            <person name="Arakawa K."/>
        </authorList>
    </citation>
    <scope>NUCLEOTIDE SEQUENCE [LARGE SCALE GENOMIC DNA]</scope>
</reference>
<organism evidence="1 2">
    <name type="scientific">Caerostris extrusa</name>
    <name type="common">Bark spider</name>
    <name type="synonym">Caerostris bankana</name>
    <dbReference type="NCBI Taxonomy" id="172846"/>
    <lineage>
        <taxon>Eukaryota</taxon>
        <taxon>Metazoa</taxon>
        <taxon>Ecdysozoa</taxon>
        <taxon>Arthropoda</taxon>
        <taxon>Chelicerata</taxon>
        <taxon>Arachnida</taxon>
        <taxon>Araneae</taxon>
        <taxon>Araneomorphae</taxon>
        <taxon>Entelegynae</taxon>
        <taxon>Araneoidea</taxon>
        <taxon>Araneidae</taxon>
        <taxon>Caerostris</taxon>
    </lineage>
</organism>